<sequence>MRDSLEAIAFYTDVFGVEELTERTMLLSEMPGMDTTPGADRTVVYAKLQFSDGSALGVAELYGTPLGGGEHVIGNSIHVGLVYEDPAEQRTAFDKLAEDGQVLEELENRFWGAAYGAVRDMYGVIWETNCYLPQGGQGE</sequence>
<dbReference type="Proteomes" id="UP000032458">
    <property type="component" value="Unassembled WGS sequence"/>
</dbReference>
<dbReference type="SUPFAM" id="SSF54593">
    <property type="entry name" value="Glyoxalase/Bleomycin resistance protein/Dihydroxybiphenyl dioxygenase"/>
    <property type="match status" value="1"/>
</dbReference>
<name>A0A0D7CGZ8_9ACTN</name>
<evidence type="ECO:0000259" key="1">
    <source>
        <dbReference type="Pfam" id="PF00903"/>
    </source>
</evidence>
<dbReference type="PANTHER" id="PTHR33990:SF1">
    <property type="entry name" value="PROTEIN YJDN"/>
    <property type="match status" value="1"/>
</dbReference>
<evidence type="ECO:0000313" key="2">
    <source>
        <dbReference type="EMBL" id="KIZ15544.1"/>
    </source>
</evidence>
<organism evidence="2 3">
    <name type="scientific">Streptomyces natalensis ATCC 27448</name>
    <dbReference type="NCBI Taxonomy" id="1240678"/>
    <lineage>
        <taxon>Bacteria</taxon>
        <taxon>Bacillati</taxon>
        <taxon>Actinomycetota</taxon>
        <taxon>Actinomycetes</taxon>
        <taxon>Kitasatosporales</taxon>
        <taxon>Streptomycetaceae</taxon>
        <taxon>Streptomyces</taxon>
    </lineage>
</organism>
<keyword evidence="3" id="KW-1185">Reference proteome</keyword>
<gene>
    <name evidence="2" type="ORF">SNA_28840</name>
</gene>
<dbReference type="RefSeq" id="WP_030069928.1">
    <property type="nucleotide sequence ID" value="NZ_JRKI01000034.1"/>
</dbReference>
<accession>A0A0D7CGZ8</accession>
<dbReference type="AlphaFoldDB" id="A0A0D7CGZ8"/>
<dbReference type="Pfam" id="PF00903">
    <property type="entry name" value="Glyoxalase"/>
    <property type="match status" value="1"/>
</dbReference>
<dbReference type="PATRIC" id="fig|1240678.4.peg.6159"/>
<proteinExistence type="predicted"/>
<dbReference type="InterPro" id="IPR004360">
    <property type="entry name" value="Glyas_Fos-R_dOase_dom"/>
</dbReference>
<evidence type="ECO:0000313" key="3">
    <source>
        <dbReference type="Proteomes" id="UP000032458"/>
    </source>
</evidence>
<dbReference type="PANTHER" id="PTHR33990">
    <property type="entry name" value="PROTEIN YJDN-RELATED"/>
    <property type="match status" value="1"/>
</dbReference>
<dbReference type="Gene3D" id="3.10.180.10">
    <property type="entry name" value="2,3-Dihydroxybiphenyl 1,2-Dioxygenase, domain 1"/>
    <property type="match status" value="1"/>
</dbReference>
<dbReference type="EMBL" id="JRKI01000034">
    <property type="protein sequence ID" value="KIZ15544.1"/>
    <property type="molecule type" value="Genomic_DNA"/>
</dbReference>
<feature type="domain" description="Glyoxalase/fosfomycin resistance/dioxygenase" evidence="1">
    <location>
        <begin position="6"/>
        <end position="127"/>
    </location>
</feature>
<reference evidence="2 3" key="1">
    <citation type="submission" date="2014-09" db="EMBL/GenBank/DDBJ databases">
        <title>Draft genome sequence of Streptomyces natalensis ATCC 27448, producer of the antifungal pimaricin.</title>
        <authorList>
            <person name="Mendes M.V."/>
            <person name="Beites T."/>
            <person name="Pires S."/>
            <person name="Santos C.L."/>
            <person name="Moradas-Ferreira P."/>
        </authorList>
    </citation>
    <scope>NUCLEOTIDE SEQUENCE [LARGE SCALE GENOMIC DNA]</scope>
    <source>
        <strain evidence="2 3">ATCC 27448</strain>
    </source>
</reference>
<dbReference type="InterPro" id="IPR029068">
    <property type="entry name" value="Glyas_Bleomycin-R_OHBP_Dase"/>
</dbReference>
<comment type="caution">
    <text evidence="2">The sequence shown here is derived from an EMBL/GenBank/DDBJ whole genome shotgun (WGS) entry which is preliminary data.</text>
</comment>
<protein>
    <recommendedName>
        <fullName evidence="1">Glyoxalase/fosfomycin resistance/dioxygenase domain-containing protein</fullName>
    </recommendedName>
</protein>